<feature type="transmembrane region" description="Helical" evidence="6">
    <location>
        <begin position="259"/>
        <end position="276"/>
    </location>
</feature>
<organism evidence="8 9">
    <name type="scientific">Jaminaea rosea</name>
    <dbReference type="NCBI Taxonomy" id="1569628"/>
    <lineage>
        <taxon>Eukaryota</taxon>
        <taxon>Fungi</taxon>
        <taxon>Dikarya</taxon>
        <taxon>Basidiomycota</taxon>
        <taxon>Ustilaginomycotina</taxon>
        <taxon>Exobasidiomycetes</taxon>
        <taxon>Microstromatales</taxon>
        <taxon>Microstromatales incertae sedis</taxon>
        <taxon>Jaminaea</taxon>
    </lineage>
</organism>
<dbReference type="InterPro" id="IPR036259">
    <property type="entry name" value="MFS_trans_sf"/>
</dbReference>
<dbReference type="PROSITE" id="PS50850">
    <property type="entry name" value="MFS"/>
    <property type="match status" value="1"/>
</dbReference>
<feature type="transmembrane region" description="Helical" evidence="6">
    <location>
        <begin position="165"/>
        <end position="186"/>
    </location>
</feature>
<feature type="transmembrane region" description="Helical" evidence="6">
    <location>
        <begin position="304"/>
        <end position="326"/>
    </location>
</feature>
<dbReference type="GeneID" id="37026090"/>
<evidence type="ECO:0000256" key="1">
    <source>
        <dbReference type="ARBA" id="ARBA00004141"/>
    </source>
</evidence>
<evidence type="ECO:0000256" key="6">
    <source>
        <dbReference type="SAM" id="Phobius"/>
    </source>
</evidence>
<dbReference type="SUPFAM" id="SSF103473">
    <property type="entry name" value="MFS general substrate transporter"/>
    <property type="match status" value="1"/>
</dbReference>
<dbReference type="AlphaFoldDB" id="A0A316UZV2"/>
<evidence type="ECO:0000313" key="9">
    <source>
        <dbReference type="Proteomes" id="UP000245884"/>
    </source>
</evidence>
<proteinExistence type="predicted"/>
<evidence type="ECO:0000256" key="3">
    <source>
        <dbReference type="ARBA" id="ARBA00022989"/>
    </source>
</evidence>
<feature type="transmembrane region" description="Helical" evidence="6">
    <location>
        <begin position="138"/>
        <end position="158"/>
    </location>
</feature>
<gene>
    <name evidence="8" type="ORF">BDZ90DRAFT_216402</name>
</gene>
<dbReference type="GO" id="GO:0015355">
    <property type="term" value="F:secondary active monocarboxylate transmembrane transporter activity"/>
    <property type="evidence" value="ECO:0007669"/>
    <property type="project" value="TreeGrafter"/>
</dbReference>
<evidence type="ECO:0000313" key="8">
    <source>
        <dbReference type="EMBL" id="PWN30288.1"/>
    </source>
</evidence>
<keyword evidence="4 6" id="KW-0472">Membrane</keyword>
<dbReference type="GO" id="GO:0005886">
    <property type="term" value="C:plasma membrane"/>
    <property type="evidence" value="ECO:0007669"/>
    <property type="project" value="TreeGrafter"/>
</dbReference>
<feature type="transmembrane region" description="Helical" evidence="6">
    <location>
        <begin position="78"/>
        <end position="99"/>
    </location>
</feature>
<evidence type="ECO:0000256" key="4">
    <source>
        <dbReference type="ARBA" id="ARBA00023136"/>
    </source>
</evidence>
<dbReference type="Proteomes" id="UP000245884">
    <property type="component" value="Unassembled WGS sequence"/>
</dbReference>
<evidence type="ECO:0000256" key="2">
    <source>
        <dbReference type="ARBA" id="ARBA00022692"/>
    </source>
</evidence>
<dbReference type="InterPro" id="IPR020846">
    <property type="entry name" value="MFS_dom"/>
</dbReference>
<feature type="domain" description="Major facilitator superfamily (MFS) profile" evidence="7">
    <location>
        <begin position="42"/>
        <end position="476"/>
    </location>
</feature>
<comment type="subcellular location">
    <subcellularLocation>
        <location evidence="1">Membrane</location>
        <topology evidence="1">Multi-pass membrane protein</topology>
    </subcellularLocation>
</comment>
<sequence length="546" mass="58713">MIDPTRGLFKVPTKEERIAARAGAPLNPFKLLGMMNTMQTLMFFSGYIAWTMDAWDFFSVSLNVSRLATAFDKEPTQITTSITLTLLFRSLGALIFGAISDRYGRKWPLVGNLLIIAVLSLGTGFCNSFGAFLAVRSLFGIGMGGIWGLSAATALENAPAAARGLLSGILQQGYAFGYLLAASVNLSPWMERTQNWRILFYLGAGLSLFAALVRAALPESDVFKRAKLEREQNPEEYNDGESKTKRFLIEFKNMLKTHWFISIYGILLMTGFNFLSHSSQDLYPTMIQNVKLAFLPKAAASFKASQATIVGNCGAIAGGLIAGYISQYLGRRLTIVVFVFVCGCLIPAWILPNTFSGLAAGAFWIQFCVQGAWGVIPIYLQEISPAAFRALWAGLAYQLGNMVSSASAQIETRGGDNIRIRNPKCPIGANGVITCPAATPPLSPTLPDYATVSGILLGVVCAYLLIVVTFMGNENRGSHFEQGPVATARGAGKVHQEDLVGGPGVGIVGVPAASERGGYSKGDDIEHVGDARQPGAHDDSSEKYSH</sequence>
<accession>A0A316UZV2</accession>
<dbReference type="OrthoDB" id="5296287at2759"/>
<evidence type="ECO:0000256" key="5">
    <source>
        <dbReference type="SAM" id="MobiDB-lite"/>
    </source>
</evidence>
<evidence type="ECO:0000259" key="7">
    <source>
        <dbReference type="PROSITE" id="PS50850"/>
    </source>
</evidence>
<dbReference type="Pfam" id="PF00083">
    <property type="entry name" value="Sugar_tr"/>
    <property type="match status" value="2"/>
</dbReference>
<dbReference type="PANTHER" id="PTHR23508:SF10">
    <property type="entry name" value="CARBOXYLIC ACID TRANSPORTER PROTEIN HOMOLOG"/>
    <property type="match status" value="1"/>
</dbReference>
<feature type="transmembrane region" description="Helical" evidence="6">
    <location>
        <begin position="198"/>
        <end position="217"/>
    </location>
</feature>
<keyword evidence="9" id="KW-1185">Reference proteome</keyword>
<dbReference type="RefSeq" id="XP_025364900.1">
    <property type="nucleotide sequence ID" value="XM_025504267.1"/>
</dbReference>
<feature type="transmembrane region" description="Helical" evidence="6">
    <location>
        <begin position="40"/>
        <end position="58"/>
    </location>
</feature>
<dbReference type="InterPro" id="IPR005828">
    <property type="entry name" value="MFS_sugar_transport-like"/>
</dbReference>
<protein>
    <submittedName>
        <fullName evidence="8">MFS general substrate transporter</fullName>
    </submittedName>
</protein>
<dbReference type="PANTHER" id="PTHR23508">
    <property type="entry name" value="CARBOXYLIC ACID TRANSPORTER PROTEIN HOMOLOG"/>
    <property type="match status" value="1"/>
</dbReference>
<dbReference type="GO" id="GO:0035879">
    <property type="term" value="P:plasma membrane lactate transport"/>
    <property type="evidence" value="ECO:0007669"/>
    <property type="project" value="TreeGrafter"/>
</dbReference>
<keyword evidence="2 6" id="KW-0812">Transmembrane</keyword>
<dbReference type="Gene3D" id="1.20.1250.20">
    <property type="entry name" value="MFS general substrate transporter like domains"/>
    <property type="match status" value="2"/>
</dbReference>
<feature type="transmembrane region" description="Helical" evidence="6">
    <location>
        <begin position="333"/>
        <end position="351"/>
    </location>
</feature>
<name>A0A316UZV2_9BASI</name>
<feature type="transmembrane region" description="Helical" evidence="6">
    <location>
        <begin position="449"/>
        <end position="471"/>
    </location>
</feature>
<dbReference type="EMBL" id="KZ819662">
    <property type="protein sequence ID" value="PWN30288.1"/>
    <property type="molecule type" value="Genomic_DNA"/>
</dbReference>
<feature type="compositionally biased region" description="Basic and acidic residues" evidence="5">
    <location>
        <begin position="521"/>
        <end position="546"/>
    </location>
</feature>
<feature type="transmembrane region" description="Helical" evidence="6">
    <location>
        <begin position="111"/>
        <end position="132"/>
    </location>
</feature>
<reference evidence="8 9" key="1">
    <citation type="journal article" date="2018" name="Mol. Biol. Evol.">
        <title>Broad Genomic Sampling Reveals a Smut Pathogenic Ancestry of the Fungal Clade Ustilaginomycotina.</title>
        <authorList>
            <person name="Kijpornyongpan T."/>
            <person name="Mondo S.J."/>
            <person name="Barry K."/>
            <person name="Sandor L."/>
            <person name="Lee J."/>
            <person name="Lipzen A."/>
            <person name="Pangilinan J."/>
            <person name="LaButti K."/>
            <person name="Hainaut M."/>
            <person name="Henrissat B."/>
            <person name="Grigoriev I.V."/>
            <person name="Spatafora J.W."/>
            <person name="Aime M.C."/>
        </authorList>
    </citation>
    <scope>NUCLEOTIDE SEQUENCE [LARGE SCALE GENOMIC DNA]</scope>
    <source>
        <strain evidence="8 9">MCA 5214</strain>
    </source>
</reference>
<feature type="region of interest" description="Disordered" evidence="5">
    <location>
        <begin position="512"/>
        <end position="546"/>
    </location>
</feature>
<keyword evidence="3 6" id="KW-1133">Transmembrane helix</keyword>
<dbReference type="CDD" id="cd17316">
    <property type="entry name" value="MFS_SV2_like"/>
    <property type="match status" value="1"/>
</dbReference>
<dbReference type="STRING" id="1569628.A0A316UZV2"/>